<reference evidence="6" key="1">
    <citation type="submission" date="2023-06" db="EMBL/GenBank/DDBJ databases">
        <title>Genome-scale phylogeny and comparative genomics of the fungal order Sordariales.</title>
        <authorList>
            <consortium name="Lawrence Berkeley National Laboratory"/>
            <person name="Hensen N."/>
            <person name="Bonometti L."/>
            <person name="Westerberg I."/>
            <person name="Brannstrom I.O."/>
            <person name="Guillou S."/>
            <person name="Cros-Aarteil S."/>
            <person name="Calhoun S."/>
            <person name="Haridas S."/>
            <person name="Kuo A."/>
            <person name="Mondo S."/>
            <person name="Pangilinan J."/>
            <person name="Riley R."/>
            <person name="LaButti K."/>
            <person name="Andreopoulos B."/>
            <person name="Lipzen A."/>
            <person name="Chen C."/>
            <person name="Yanf M."/>
            <person name="Daum C."/>
            <person name="Ng V."/>
            <person name="Clum A."/>
            <person name="Steindorff A."/>
            <person name="Ohm R."/>
            <person name="Martin F."/>
            <person name="Silar P."/>
            <person name="Natvig D."/>
            <person name="Lalanne C."/>
            <person name="Gautier V."/>
            <person name="Ament-velasquez S.L."/>
            <person name="Kruys A."/>
            <person name="Hutchinson M.I."/>
            <person name="Powell A.J."/>
            <person name="Barry K."/>
            <person name="Miller A.N."/>
            <person name="Grigoriev I.V."/>
            <person name="Debuchy R."/>
            <person name="Gladieux P."/>
            <person name="Thoren M.H."/>
            <person name="Johannesson H."/>
        </authorList>
    </citation>
    <scope>NUCLEOTIDE SEQUENCE</scope>
    <source>
        <strain evidence="6">SMH3391-2</strain>
    </source>
</reference>
<name>A0AA39XAR0_9PEZI</name>
<dbReference type="InterPro" id="IPR000182">
    <property type="entry name" value="GNAT_dom"/>
</dbReference>
<evidence type="ECO:0000313" key="6">
    <source>
        <dbReference type="EMBL" id="KAK0629790.1"/>
    </source>
</evidence>
<dbReference type="SUPFAM" id="SSF55729">
    <property type="entry name" value="Acyl-CoA N-acyltransferases (Nat)"/>
    <property type="match status" value="1"/>
</dbReference>
<feature type="region of interest" description="Disordered" evidence="3">
    <location>
        <begin position="26"/>
        <end position="64"/>
    </location>
</feature>
<dbReference type="PANTHER" id="PTHR10908:SF0">
    <property type="entry name" value="SEROTONIN N-ACETYLTRANSFERASE"/>
    <property type="match status" value="1"/>
</dbReference>
<evidence type="ECO:0000259" key="5">
    <source>
        <dbReference type="PROSITE" id="PS51186"/>
    </source>
</evidence>
<sequence length="313" mass="33675">MAGWLLVSLALSPTIIYKPPLPTSTAAPTTMATAQGGSDAPPGNTGPDPSRGPDHAVDESDDADGEFVTLQKTLSQKRRAAKESPESRLQRAFPFPFLPNIRPLTISDYESCVALETAAFPHSEHRASPEKFKYRLSVCPELSLSVFCTVVPAQAAKGWTIETLASAKPVETDRPDKAVSVLLAHIVATKCCGDVVGDSDMDYPEDWRTRGGRSADVGHQESGRTVALHSLAVSPKMQGCGLGKMIVKAYLQQINNSGLADRVALICQDYLVSYYERFGFKHVGKSKAEFGGGGWHDMVHDLPGPPKSSALHM</sequence>
<protein>
    <recommendedName>
        <fullName evidence="5">N-acetyltransferase domain-containing protein</fullName>
    </recommendedName>
</protein>
<keyword evidence="7" id="KW-1185">Reference proteome</keyword>
<keyword evidence="1" id="KW-0808">Transferase</keyword>
<dbReference type="Pfam" id="PF13673">
    <property type="entry name" value="Acetyltransf_10"/>
    <property type="match status" value="1"/>
</dbReference>
<dbReference type="Proteomes" id="UP001174934">
    <property type="component" value="Unassembled WGS sequence"/>
</dbReference>
<dbReference type="AlphaFoldDB" id="A0AA39XAR0"/>
<evidence type="ECO:0000256" key="2">
    <source>
        <dbReference type="ARBA" id="ARBA00023315"/>
    </source>
</evidence>
<dbReference type="EMBL" id="JAULSR010000002">
    <property type="protein sequence ID" value="KAK0629790.1"/>
    <property type="molecule type" value="Genomic_DNA"/>
</dbReference>
<dbReference type="GO" id="GO:0005737">
    <property type="term" value="C:cytoplasm"/>
    <property type="evidence" value="ECO:0007669"/>
    <property type="project" value="TreeGrafter"/>
</dbReference>
<dbReference type="Gene3D" id="3.40.630.30">
    <property type="match status" value="1"/>
</dbReference>
<dbReference type="InterPro" id="IPR051635">
    <property type="entry name" value="SNAT-like"/>
</dbReference>
<keyword evidence="2" id="KW-0012">Acyltransferase</keyword>
<feature type="signal peptide" evidence="4">
    <location>
        <begin position="1"/>
        <end position="17"/>
    </location>
</feature>
<evidence type="ECO:0000256" key="1">
    <source>
        <dbReference type="ARBA" id="ARBA00022679"/>
    </source>
</evidence>
<proteinExistence type="predicted"/>
<feature type="chain" id="PRO_5041206012" description="N-acetyltransferase domain-containing protein" evidence="4">
    <location>
        <begin position="18"/>
        <end position="313"/>
    </location>
</feature>
<dbReference type="PANTHER" id="PTHR10908">
    <property type="entry name" value="SEROTONIN N-ACETYLTRANSFERASE"/>
    <property type="match status" value="1"/>
</dbReference>
<keyword evidence="4" id="KW-0732">Signal</keyword>
<comment type="caution">
    <text evidence="6">The sequence shown here is derived from an EMBL/GenBank/DDBJ whole genome shotgun (WGS) entry which is preliminary data.</text>
</comment>
<dbReference type="GO" id="GO:0004059">
    <property type="term" value="F:aralkylamine N-acetyltransferase activity"/>
    <property type="evidence" value="ECO:0007669"/>
    <property type="project" value="TreeGrafter"/>
</dbReference>
<feature type="domain" description="N-acetyltransferase" evidence="5">
    <location>
        <begin position="99"/>
        <end position="303"/>
    </location>
</feature>
<organism evidence="6 7">
    <name type="scientific">Bombardia bombarda</name>
    <dbReference type="NCBI Taxonomy" id="252184"/>
    <lineage>
        <taxon>Eukaryota</taxon>
        <taxon>Fungi</taxon>
        <taxon>Dikarya</taxon>
        <taxon>Ascomycota</taxon>
        <taxon>Pezizomycotina</taxon>
        <taxon>Sordariomycetes</taxon>
        <taxon>Sordariomycetidae</taxon>
        <taxon>Sordariales</taxon>
        <taxon>Lasiosphaeriaceae</taxon>
        <taxon>Bombardia</taxon>
    </lineage>
</organism>
<dbReference type="InterPro" id="IPR016181">
    <property type="entry name" value="Acyl_CoA_acyltransferase"/>
</dbReference>
<gene>
    <name evidence="6" type="ORF">B0T17DRAFT_589473</name>
</gene>
<evidence type="ECO:0000313" key="7">
    <source>
        <dbReference type="Proteomes" id="UP001174934"/>
    </source>
</evidence>
<evidence type="ECO:0000256" key="3">
    <source>
        <dbReference type="SAM" id="MobiDB-lite"/>
    </source>
</evidence>
<accession>A0AA39XAR0</accession>
<evidence type="ECO:0000256" key="4">
    <source>
        <dbReference type="SAM" id="SignalP"/>
    </source>
</evidence>
<dbReference type="PROSITE" id="PS51186">
    <property type="entry name" value="GNAT"/>
    <property type="match status" value="1"/>
</dbReference>